<evidence type="ECO:0000256" key="4">
    <source>
        <dbReference type="RuleBase" id="RU003512"/>
    </source>
</evidence>
<dbReference type="PRINTS" id="PR00690">
    <property type="entry name" value="ADHESNFAMILY"/>
</dbReference>
<dbReference type="GO" id="GO:0030001">
    <property type="term" value="P:metal ion transport"/>
    <property type="evidence" value="ECO:0007669"/>
    <property type="project" value="InterPro"/>
</dbReference>
<dbReference type="Pfam" id="PF01297">
    <property type="entry name" value="ZnuA"/>
    <property type="match status" value="1"/>
</dbReference>
<dbReference type="PANTHER" id="PTHR42953:SF3">
    <property type="entry name" value="HIGH-AFFINITY ZINC UPTAKE SYSTEM PROTEIN ZNUA"/>
    <property type="match status" value="1"/>
</dbReference>
<protein>
    <submittedName>
        <fullName evidence="6">ABC-type metal ion transport system, periplasmic component/surface adhesin</fullName>
    </submittedName>
</protein>
<dbReference type="Gene3D" id="3.40.50.1980">
    <property type="entry name" value="Nitrogenase molybdenum iron protein domain"/>
    <property type="match status" value="2"/>
</dbReference>
<sequence>MRSKSLKVLCLMLFSLLILTGCGANNESKTTVSQAADSQTGRTVNIATSFYPMYIFTLNIAKDIPNVNVVNLTKPTTGCLHDYAPTPDDMKNLEGAQILVINGAGMESFMDKITSQMPDLKILESSKGIELIKGDGDEGDNPHVWLSITDAITQVQTIGDQLAVLDPDNALKYQENTQTYIEKLAALRTKMHQTLDGVQQRNIVTFHEAFPYFAKEFNLNIAGVIEREPGSAPNAKELGETIEKIKDLKITALFAEPQYPVKAAETIAGETGAKVYTLDPIVTGPMEADAYLNLMESNLLTLQEALR</sequence>
<accession>H5XS42</accession>
<dbReference type="InterPro" id="IPR006128">
    <property type="entry name" value="Lipoprotein_PsaA-like"/>
</dbReference>
<name>H5XS42_9FIRM</name>
<keyword evidence="3 5" id="KW-0732">Signal</keyword>
<dbReference type="GO" id="GO:0046872">
    <property type="term" value="F:metal ion binding"/>
    <property type="evidence" value="ECO:0007669"/>
    <property type="project" value="InterPro"/>
</dbReference>
<evidence type="ECO:0000256" key="2">
    <source>
        <dbReference type="ARBA" id="ARBA00022448"/>
    </source>
</evidence>
<dbReference type="Proteomes" id="UP000005104">
    <property type="component" value="Chromosome"/>
</dbReference>
<dbReference type="PANTHER" id="PTHR42953">
    <property type="entry name" value="HIGH-AFFINITY ZINC UPTAKE SYSTEM PROTEIN ZNUA-RELATED"/>
    <property type="match status" value="1"/>
</dbReference>
<dbReference type="GO" id="GO:0007155">
    <property type="term" value="P:cell adhesion"/>
    <property type="evidence" value="ECO:0007669"/>
    <property type="project" value="InterPro"/>
</dbReference>
<proteinExistence type="inferred from homology"/>
<dbReference type="EMBL" id="CM001441">
    <property type="protein sequence ID" value="EHQ87654.1"/>
    <property type="molecule type" value="Genomic_DNA"/>
</dbReference>
<dbReference type="STRING" id="768710.DesyoDRAFT_0464"/>
<dbReference type="InterPro" id="IPR006127">
    <property type="entry name" value="ZnuA-like"/>
</dbReference>
<organism evidence="6 7">
    <name type="scientific">Desulfosporosinus youngiae DSM 17734</name>
    <dbReference type="NCBI Taxonomy" id="768710"/>
    <lineage>
        <taxon>Bacteria</taxon>
        <taxon>Bacillati</taxon>
        <taxon>Bacillota</taxon>
        <taxon>Clostridia</taxon>
        <taxon>Eubacteriales</taxon>
        <taxon>Desulfitobacteriaceae</taxon>
        <taxon>Desulfosporosinus</taxon>
    </lineage>
</organism>
<dbReference type="eggNOG" id="COG0803">
    <property type="taxonomic scope" value="Bacteria"/>
</dbReference>
<dbReference type="InterPro" id="IPR050492">
    <property type="entry name" value="Bact_metal-bind_prot9"/>
</dbReference>
<keyword evidence="2 4" id="KW-0813">Transport</keyword>
<reference evidence="6 7" key="1">
    <citation type="submission" date="2011-11" db="EMBL/GenBank/DDBJ databases">
        <title>The Noncontiguous Finished genome of Desulfosporosinus youngiae DSM 17734.</title>
        <authorList>
            <consortium name="US DOE Joint Genome Institute (JGI-PGF)"/>
            <person name="Lucas S."/>
            <person name="Han J."/>
            <person name="Lapidus A."/>
            <person name="Cheng J.-F."/>
            <person name="Goodwin L."/>
            <person name="Pitluck S."/>
            <person name="Peters L."/>
            <person name="Ovchinnikova G."/>
            <person name="Lu M."/>
            <person name="Land M.L."/>
            <person name="Hauser L."/>
            <person name="Pester M."/>
            <person name="Spring S."/>
            <person name="Ollivier B."/>
            <person name="Rattei T."/>
            <person name="Klenk H.-P."/>
            <person name="Wagner M."/>
            <person name="Loy A."/>
            <person name="Woyke T.J."/>
        </authorList>
    </citation>
    <scope>NUCLEOTIDE SEQUENCE [LARGE SCALE GENOMIC DNA]</scope>
    <source>
        <strain evidence="6 7">DSM 17734</strain>
    </source>
</reference>
<evidence type="ECO:0000256" key="3">
    <source>
        <dbReference type="ARBA" id="ARBA00022729"/>
    </source>
</evidence>
<dbReference type="OrthoDB" id="9810636at2"/>
<feature type="signal peptide" evidence="5">
    <location>
        <begin position="1"/>
        <end position="24"/>
    </location>
</feature>
<evidence type="ECO:0000256" key="1">
    <source>
        <dbReference type="ARBA" id="ARBA00011028"/>
    </source>
</evidence>
<gene>
    <name evidence="6" type="ORF">DesyoDRAFT_0464</name>
</gene>
<evidence type="ECO:0000256" key="5">
    <source>
        <dbReference type="SAM" id="SignalP"/>
    </source>
</evidence>
<feature type="chain" id="PRO_5038389645" evidence="5">
    <location>
        <begin position="25"/>
        <end position="307"/>
    </location>
</feature>
<dbReference type="HOGENOM" id="CLU_016838_1_0_9"/>
<dbReference type="RefSeq" id="WP_007778886.1">
    <property type="nucleotide sequence ID" value="NZ_CM001441.1"/>
</dbReference>
<evidence type="ECO:0000313" key="6">
    <source>
        <dbReference type="EMBL" id="EHQ87654.1"/>
    </source>
</evidence>
<dbReference type="SUPFAM" id="SSF53807">
    <property type="entry name" value="Helical backbone' metal receptor"/>
    <property type="match status" value="1"/>
</dbReference>
<dbReference type="AlphaFoldDB" id="H5XS42"/>
<comment type="similarity">
    <text evidence="1 4">Belongs to the bacterial solute-binding protein 9 family.</text>
</comment>
<evidence type="ECO:0000313" key="7">
    <source>
        <dbReference type="Proteomes" id="UP000005104"/>
    </source>
</evidence>
<keyword evidence="7" id="KW-1185">Reference proteome</keyword>
<dbReference type="PROSITE" id="PS51257">
    <property type="entry name" value="PROKAR_LIPOPROTEIN"/>
    <property type="match status" value="1"/>
</dbReference>